<feature type="domain" description="Exocyst complex component EXOC6/Sec15 N-terminal" evidence="7">
    <location>
        <begin position="37"/>
        <end position="205"/>
    </location>
</feature>
<organism evidence="8 9">
    <name type="scientific">Anaeramoeba ignava</name>
    <name type="common">Anaerobic marine amoeba</name>
    <dbReference type="NCBI Taxonomy" id="1746090"/>
    <lineage>
        <taxon>Eukaryota</taxon>
        <taxon>Metamonada</taxon>
        <taxon>Anaeramoebidae</taxon>
        <taxon>Anaeramoeba</taxon>
    </lineage>
</organism>
<dbReference type="EMBL" id="JAPDFW010000054">
    <property type="protein sequence ID" value="KAJ5078223.1"/>
    <property type="molecule type" value="Genomic_DNA"/>
</dbReference>
<keyword evidence="2" id="KW-0813">Transport</keyword>
<evidence type="ECO:0000256" key="5">
    <source>
        <dbReference type="SAM" id="MobiDB-lite"/>
    </source>
</evidence>
<dbReference type="InterPro" id="IPR042044">
    <property type="entry name" value="EXOC6PINT-1/Sec15/Tip20_C_dom2"/>
</dbReference>
<accession>A0A9Q0RFZ5</accession>
<dbReference type="Proteomes" id="UP001149090">
    <property type="component" value="Unassembled WGS sequence"/>
</dbReference>
<sequence length="771" mass="91118">MNEADSMLETLLENDEIGALAKIIIESGKPQEFTEKLELYTEKKTKEIESLVNFHFQQFVYSVDELLSIQSNAKELKDSIFNLNNKVQTAGEKLEQKSQLLLKSRIILKNLQISIDLLQSCREMFSKFDPIYQDISKERYFFAISKLDNIENVQLPKYSGYSFIDLIKSTIPLIKAKIKAEIQKGFQKWLYKFHKHSKEIGKSAITQIKNDPDTTDAINLNIITYKKVQFVLVYRDFYLFQCLGCGDEFKNYYKDMRKKQSDIVSQPVSIHENFLENFEIYLNQIAGFFVIERTVSRDAKGLLERSYLNSLWEATIGKIKAVLLEKFEYLKDTYSLLTIKELTILFCKTMKFYLFDTTSIMNLLKEQNSKFSAILNEECKNKLNSHFKNWNLQPLIINSYKEYQEKIQPFESVLVQDEKQDEKKNQNQNQNQKNNQKRKEREKEQKQKSQFEQNINSEKSLSFPMKFNFTDMIPQVCTTITMFIHQLFQFIGDLEFGDDYIQIATDQLFIEGFTHNFSEIIKMYSKDVDKQIIFLSESLTLERCCTYFEKLIQQIKESRRPYTLTSKIQFQHSLNLSENFIIEYLKKEISKSFASGENINWLPNAPEIDVTRPYIRQISEFLEKIFFRLSSFPSHVYESILNTSCHFIAESMMSLLLSPNIPHFNIIAILNFQNDLNYIEAWTEQFDLPDLTFHFLRIQQIIALFQSDMNEILDPEIRKQKYFQIDISKLIIILFKYKDINRIALMVLEKRFKIQTRKGIDPLIEKLSKLI</sequence>
<dbReference type="InterPro" id="IPR048359">
    <property type="entry name" value="EXOC6_Sec15_N"/>
</dbReference>
<proteinExistence type="inferred from homology"/>
<evidence type="ECO:0000256" key="1">
    <source>
        <dbReference type="ARBA" id="ARBA00007944"/>
    </source>
</evidence>
<evidence type="ECO:0000256" key="3">
    <source>
        <dbReference type="ARBA" id="ARBA00022483"/>
    </source>
</evidence>
<dbReference type="Pfam" id="PF04091">
    <property type="entry name" value="Sec15_C"/>
    <property type="match status" value="1"/>
</dbReference>
<dbReference type="GO" id="GO:0006893">
    <property type="term" value="P:Golgi to plasma membrane transport"/>
    <property type="evidence" value="ECO:0007669"/>
    <property type="project" value="TreeGrafter"/>
</dbReference>
<dbReference type="InterPro" id="IPR007225">
    <property type="entry name" value="EXOC6/Sec15"/>
</dbReference>
<dbReference type="OMA" id="HKQVPMV"/>
<name>A0A9Q0RFZ5_ANAIG</name>
<dbReference type="OrthoDB" id="10267033at2759"/>
<feature type="domain" description="Exocyst complex subunit EXOC6/Sec15 C-terminal" evidence="6">
    <location>
        <begin position="361"/>
        <end position="736"/>
    </location>
</feature>
<comment type="caution">
    <text evidence="8">The sequence shown here is derived from an EMBL/GenBank/DDBJ whole genome shotgun (WGS) entry which is preliminary data.</text>
</comment>
<dbReference type="InterPro" id="IPR046361">
    <property type="entry name" value="EXOC6/Sec15_C"/>
</dbReference>
<keyword evidence="3" id="KW-0268">Exocytosis</keyword>
<reference evidence="8" key="1">
    <citation type="submission" date="2022-10" db="EMBL/GenBank/DDBJ databases">
        <title>Novel sulphate-reducing endosymbionts in the free-living metamonad Anaeramoeba.</title>
        <authorList>
            <person name="Jerlstrom-Hultqvist J."/>
            <person name="Cepicka I."/>
            <person name="Gallot-Lavallee L."/>
            <person name="Salas-Leiva D."/>
            <person name="Curtis B.A."/>
            <person name="Zahonova K."/>
            <person name="Pipaliya S."/>
            <person name="Dacks J."/>
            <person name="Roger A.J."/>
        </authorList>
    </citation>
    <scope>NUCLEOTIDE SEQUENCE</scope>
    <source>
        <strain evidence="8">BMAN</strain>
    </source>
</reference>
<evidence type="ECO:0000256" key="2">
    <source>
        <dbReference type="ARBA" id="ARBA00022448"/>
    </source>
</evidence>
<dbReference type="Gene3D" id="1.10.357.30">
    <property type="entry name" value="Exocyst complex subunit Sec15 C-terminal domain, N-terminal subdomain"/>
    <property type="match status" value="1"/>
</dbReference>
<dbReference type="Gene3D" id="1.20.58.670">
    <property type="entry name" value="Dsl1p vesicle tethering complex, Tip20p subunit, domain D"/>
    <property type="match status" value="1"/>
</dbReference>
<comment type="similarity">
    <text evidence="1">Belongs to the SEC15 family.</text>
</comment>
<dbReference type="GO" id="GO:0090522">
    <property type="term" value="P:vesicle tethering involved in exocytosis"/>
    <property type="evidence" value="ECO:0007669"/>
    <property type="project" value="InterPro"/>
</dbReference>
<feature type="compositionally biased region" description="Basic and acidic residues" evidence="5">
    <location>
        <begin position="437"/>
        <end position="449"/>
    </location>
</feature>
<dbReference type="PANTHER" id="PTHR12702">
    <property type="entry name" value="SEC15"/>
    <property type="match status" value="1"/>
</dbReference>
<dbReference type="GO" id="GO:0016020">
    <property type="term" value="C:membrane"/>
    <property type="evidence" value="ECO:0007669"/>
    <property type="project" value="TreeGrafter"/>
</dbReference>
<gene>
    <name evidence="8" type="ORF">M0811_05011</name>
</gene>
<keyword evidence="9" id="KW-1185">Reference proteome</keyword>
<evidence type="ECO:0000259" key="7">
    <source>
        <dbReference type="Pfam" id="PF20651"/>
    </source>
</evidence>
<evidence type="ECO:0000313" key="9">
    <source>
        <dbReference type="Proteomes" id="UP001149090"/>
    </source>
</evidence>
<dbReference type="GO" id="GO:0000145">
    <property type="term" value="C:exocyst"/>
    <property type="evidence" value="ECO:0007669"/>
    <property type="project" value="TreeGrafter"/>
</dbReference>
<feature type="region of interest" description="Disordered" evidence="5">
    <location>
        <begin position="418"/>
        <end position="453"/>
    </location>
</feature>
<evidence type="ECO:0000256" key="4">
    <source>
        <dbReference type="ARBA" id="ARBA00023054"/>
    </source>
</evidence>
<keyword evidence="4" id="KW-0175">Coiled coil</keyword>
<evidence type="ECO:0000259" key="6">
    <source>
        <dbReference type="Pfam" id="PF04091"/>
    </source>
</evidence>
<dbReference type="GO" id="GO:0006886">
    <property type="term" value="P:intracellular protein transport"/>
    <property type="evidence" value="ECO:0007669"/>
    <property type="project" value="InterPro"/>
</dbReference>
<evidence type="ECO:0000313" key="8">
    <source>
        <dbReference type="EMBL" id="KAJ5078223.1"/>
    </source>
</evidence>
<protein>
    <submittedName>
        <fullName evidence="8">Sec15</fullName>
    </submittedName>
</protein>
<dbReference type="InterPro" id="IPR042045">
    <property type="entry name" value="EXOC6/Sec15_C_dom1"/>
</dbReference>
<dbReference type="PANTHER" id="PTHR12702:SF0">
    <property type="entry name" value="EXOCYST COMPLEX COMPONENT 6"/>
    <property type="match status" value="1"/>
</dbReference>
<dbReference type="Pfam" id="PF20651">
    <property type="entry name" value="EXOC6_Sec15_N"/>
    <property type="match status" value="1"/>
</dbReference>
<dbReference type="AlphaFoldDB" id="A0A9Q0RFZ5"/>